<accession>A0A9P9DYA9</accession>
<dbReference type="Proteomes" id="UP000738349">
    <property type="component" value="Unassembled WGS sequence"/>
</dbReference>
<proteinExistence type="predicted"/>
<dbReference type="OrthoDB" id="8300214at2759"/>
<name>A0A9P9DYA9_9HYPO</name>
<evidence type="ECO:0000259" key="1">
    <source>
        <dbReference type="Pfam" id="PF13649"/>
    </source>
</evidence>
<dbReference type="Gene3D" id="3.40.50.150">
    <property type="entry name" value="Vaccinia Virus protein VP39"/>
    <property type="match status" value="1"/>
</dbReference>
<sequence length="235" mass="26368">MDQSPTRAQYSHLTWNAPLSESHAERLLEDLQPGPTDSIVDLGCGWGELLLRAITKTGARGVGVDIDATALDRGKAAAQERHLAATFVELSADKWEEKMDRAICIGSSHAFGGSRAMLERLANIVPRGRVLVGDMCWERSPTEEARQLFGDEIPHLSDLVAMCRDTGWQVLRLSTADQREWDQFESKHRAGLREWILANPKDPRAEEIGNQQAQREQDYLVKYRGILSFVYLIIA</sequence>
<keyword evidence="2" id="KW-0808">Transferase</keyword>
<feature type="domain" description="Methyltransferase" evidence="1">
    <location>
        <begin position="39"/>
        <end position="124"/>
    </location>
</feature>
<dbReference type="CDD" id="cd02440">
    <property type="entry name" value="AdoMet_MTases"/>
    <property type="match status" value="1"/>
</dbReference>
<evidence type="ECO:0000313" key="3">
    <source>
        <dbReference type="Proteomes" id="UP000738349"/>
    </source>
</evidence>
<keyword evidence="3" id="KW-1185">Reference proteome</keyword>
<dbReference type="SUPFAM" id="SSF53335">
    <property type="entry name" value="S-adenosyl-L-methionine-dependent methyltransferases"/>
    <property type="match status" value="1"/>
</dbReference>
<dbReference type="Pfam" id="PF13649">
    <property type="entry name" value="Methyltransf_25"/>
    <property type="match status" value="1"/>
</dbReference>
<protein>
    <submittedName>
        <fullName evidence="2">SAM-dependent methyltransferase</fullName>
    </submittedName>
</protein>
<dbReference type="GO" id="GO:0008168">
    <property type="term" value="F:methyltransferase activity"/>
    <property type="evidence" value="ECO:0007669"/>
    <property type="project" value="UniProtKB-KW"/>
</dbReference>
<dbReference type="InterPro" id="IPR029063">
    <property type="entry name" value="SAM-dependent_MTases_sf"/>
</dbReference>
<organism evidence="2 3">
    <name type="scientific">Dactylonectria macrodidyma</name>
    <dbReference type="NCBI Taxonomy" id="307937"/>
    <lineage>
        <taxon>Eukaryota</taxon>
        <taxon>Fungi</taxon>
        <taxon>Dikarya</taxon>
        <taxon>Ascomycota</taxon>
        <taxon>Pezizomycotina</taxon>
        <taxon>Sordariomycetes</taxon>
        <taxon>Hypocreomycetidae</taxon>
        <taxon>Hypocreales</taxon>
        <taxon>Nectriaceae</taxon>
        <taxon>Dactylonectria</taxon>
    </lineage>
</organism>
<dbReference type="AlphaFoldDB" id="A0A9P9DYA9"/>
<dbReference type="GO" id="GO:0032259">
    <property type="term" value="P:methylation"/>
    <property type="evidence" value="ECO:0007669"/>
    <property type="project" value="UniProtKB-KW"/>
</dbReference>
<feature type="non-terminal residue" evidence="2">
    <location>
        <position position="235"/>
    </location>
</feature>
<evidence type="ECO:0000313" key="2">
    <source>
        <dbReference type="EMBL" id="KAH7127401.1"/>
    </source>
</evidence>
<gene>
    <name evidence="2" type="ORF">EDB81DRAFT_729448</name>
</gene>
<reference evidence="2" key="1">
    <citation type="journal article" date="2021" name="Nat. Commun.">
        <title>Genetic determinants of endophytism in the Arabidopsis root mycobiome.</title>
        <authorList>
            <person name="Mesny F."/>
            <person name="Miyauchi S."/>
            <person name="Thiergart T."/>
            <person name="Pickel B."/>
            <person name="Atanasova L."/>
            <person name="Karlsson M."/>
            <person name="Huettel B."/>
            <person name="Barry K.W."/>
            <person name="Haridas S."/>
            <person name="Chen C."/>
            <person name="Bauer D."/>
            <person name="Andreopoulos W."/>
            <person name="Pangilinan J."/>
            <person name="LaButti K."/>
            <person name="Riley R."/>
            <person name="Lipzen A."/>
            <person name="Clum A."/>
            <person name="Drula E."/>
            <person name="Henrissat B."/>
            <person name="Kohler A."/>
            <person name="Grigoriev I.V."/>
            <person name="Martin F.M."/>
            <person name="Hacquard S."/>
        </authorList>
    </citation>
    <scope>NUCLEOTIDE SEQUENCE</scope>
    <source>
        <strain evidence="2">MPI-CAGE-AT-0147</strain>
    </source>
</reference>
<dbReference type="EMBL" id="JAGMUV010000019">
    <property type="protein sequence ID" value="KAH7127401.1"/>
    <property type="molecule type" value="Genomic_DNA"/>
</dbReference>
<keyword evidence="2" id="KW-0489">Methyltransferase</keyword>
<dbReference type="InterPro" id="IPR041698">
    <property type="entry name" value="Methyltransf_25"/>
</dbReference>
<comment type="caution">
    <text evidence="2">The sequence shown here is derived from an EMBL/GenBank/DDBJ whole genome shotgun (WGS) entry which is preliminary data.</text>
</comment>